<dbReference type="AlphaFoldDB" id="A0A7C3R0X8"/>
<gene>
    <name evidence="5" type="ORF">ENX03_10725</name>
</gene>
<dbReference type="InterPro" id="IPR001268">
    <property type="entry name" value="NADH_UbQ_OxRdtase_30kDa_su"/>
</dbReference>
<dbReference type="EMBL" id="DTMM01000233">
    <property type="protein sequence ID" value="HFT94374.1"/>
    <property type="molecule type" value="Genomic_DNA"/>
</dbReference>
<dbReference type="PANTHER" id="PTHR43485">
    <property type="entry name" value="HYDROGENASE-4 COMPONENT G"/>
    <property type="match status" value="1"/>
</dbReference>
<dbReference type="PANTHER" id="PTHR43485:SF1">
    <property type="entry name" value="FORMATE HYDROGENLYASE SUBUNIT 5-RELATED"/>
    <property type="match status" value="1"/>
</dbReference>
<keyword evidence="2" id="KW-0520">NAD</keyword>
<dbReference type="GO" id="GO:0016651">
    <property type="term" value="F:oxidoreductase activity, acting on NAD(P)H"/>
    <property type="evidence" value="ECO:0007669"/>
    <property type="project" value="InterPro"/>
</dbReference>
<feature type="domain" description="NADH-quinone oxidoreductase subunit D" evidence="4">
    <location>
        <begin position="267"/>
        <end position="420"/>
    </location>
</feature>
<keyword evidence="1" id="KW-0560">Oxidoreductase</keyword>
<dbReference type="Gene3D" id="1.10.645.10">
    <property type="entry name" value="Cytochrome-c3 Hydrogenase, chain B"/>
    <property type="match status" value="1"/>
</dbReference>
<accession>A0A7C3R0X8</accession>
<dbReference type="Pfam" id="PF00346">
    <property type="entry name" value="Complex1_49kDa"/>
    <property type="match status" value="1"/>
</dbReference>
<dbReference type="InterPro" id="IPR037232">
    <property type="entry name" value="NADH_quin_OxRdtase_su_C/D-like"/>
</dbReference>
<organism evidence="5">
    <name type="scientific">Leptospirillum ferriphilum</name>
    <dbReference type="NCBI Taxonomy" id="178606"/>
    <lineage>
        <taxon>Bacteria</taxon>
        <taxon>Pseudomonadati</taxon>
        <taxon>Nitrospirota</taxon>
        <taxon>Nitrospiria</taxon>
        <taxon>Nitrospirales</taxon>
        <taxon>Nitrospiraceae</taxon>
        <taxon>Leptospirillum</taxon>
    </lineage>
</organism>
<sequence>MQPRLSCPGSGDDYLREASEIKNRGGRLVSLWGAVNGDSFVYSVFADAEGLRILRTPVRQSTRPSFPSIAFLYPLASRLERAVRDMTGWDPDGLPDDRPWIDHGLWSNPPLAGKIPISTVRTPRRSHGLDYPYVVVRGEGVHEIPVGPVHAGIIEPGHFRFQVVGEKVLRMEERLGYTHKGIRSLIRGRALQDAFPLVSRVSGDSAVAYQWAWAQAVEMATQTAPPDRALWIRSVLLERERIANHLGDLGALGNDAGFGFGLVQFGRLKENFLRTNEEIFGHRYLMDTLVPGGVSKDLGEAAIRAMLDEIRALKPEILSLKTIYEEHGGLQDRFSETGFLDPMLAGTWGLGGVVGRSSGQMIDLRHDHPVPPYDRERIPVSISKRGDVGARVQVRFQEIRHSLVFIESVLSTMPEGPASVPLGRHETSREGLGWVEGFRGEILAWVRLKPDHEVADAYFHDPSWFLWPTLEMVVPGNLVADFPLINKSFNASYSGHDL</sequence>
<dbReference type="SUPFAM" id="SSF143243">
    <property type="entry name" value="Nqo5-like"/>
    <property type="match status" value="1"/>
</dbReference>
<dbReference type="InterPro" id="IPR001135">
    <property type="entry name" value="NADH_Q_OxRdtase_suD"/>
</dbReference>
<dbReference type="SUPFAM" id="SSF56762">
    <property type="entry name" value="HydB/Nqo4-like"/>
    <property type="match status" value="1"/>
</dbReference>
<evidence type="ECO:0000256" key="1">
    <source>
        <dbReference type="ARBA" id="ARBA00023002"/>
    </source>
</evidence>
<feature type="domain" description="NADH:ubiquinone oxidoreductase 30kDa subunit" evidence="3">
    <location>
        <begin position="49"/>
        <end position="116"/>
    </location>
</feature>
<comment type="caution">
    <text evidence="5">The sequence shown here is derived from an EMBL/GenBank/DDBJ whole genome shotgun (WGS) entry which is preliminary data.</text>
</comment>
<reference evidence="5" key="1">
    <citation type="journal article" date="2020" name="mSystems">
        <title>Genome- and Community-Level Interaction Insights into Carbon Utilization and Element Cycling Functions of Hydrothermarchaeota in Hydrothermal Sediment.</title>
        <authorList>
            <person name="Zhou Z."/>
            <person name="Liu Y."/>
            <person name="Xu W."/>
            <person name="Pan J."/>
            <person name="Luo Z.H."/>
            <person name="Li M."/>
        </authorList>
    </citation>
    <scope>NUCLEOTIDE SEQUENCE [LARGE SCALE GENOMIC DNA]</scope>
    <source>
        <strain evidence="5">SpSt-902</strain>
    </source>
</reference>
<name>A0A7C3R0X8_9BACT</name>
<evidence type="ECO:0000256" key="2">
    <source>
        <dbReference type="ARBA" id="ARBA00023027"/>
    </source>
</evidence>
<dbReference type="GO" id="GO:0051287">
    <property type="term" value="F:NAD binding"/>
    <property type="evidence" value="ECO:0007669"/>
    <property type="project" value="InterPro"/>
</dbReference>
<protein>
    <submittedName>
        <fullName evidence="5">Ni,Fe-hydrogenase III large subunit</fullName>
    </submittedName>
</protein>
<dbReference type="InterPro" id="IPR029014">
    <property type="entry name" value="NiFe-Hase_large"/>
</dbReference>
<dbReference type="GO" id="GO:0048038">
    <property type="term" value="F:quinone binding"/>
    <property type="evidence" value="ECO:0007669"/>
    <property type="project" value="InterPro"/>
</dbReference>
<dbReference type="Pfam" id="PF00329">
    <property type="entry name" value="Complex1_30kDa"/>
    <property type="match status" value="1"/>
</dbReference>
<evidence type="ECO:0000313" key="5">
    <source>
        <dbReference type="EMBL" id="HFT94374.1"/>
    </source>
</evidence>
<proteinExistence type="predicted"/>
<evidence type="ECO:0000259" key="4">
    <source>
        <dbReference type="Pfam" id="PF00346"/>
    </source>
</evidence>
<dbReference type="GO" id="GO:0008137">
    <property type="term" value="F:NADH dehydrogenase (ubiquinone) activity"/>
    <property type="evidence" value="ECO:0007669"/>
    <property type="project" value="InterPro"/>
</dbReference>
<evidence type="ECO:0000259" key="3">
    <source>
        <dbReference type="Pfam" id="PF00329"/>
    </source>
</evidence>
<dbReference type="InterPro" id="IPR052197">
    <property type="entry name" value="ComplexI_49kDa-like"/>
</dbReference>